<proteinExistence type="predicted"/>
<sequence>MGKRFDFDFDAIESYVASHARLFVSLVIGIIVLVGLVALTVFFVAVRGAEQTMVPDIRGKDLTEALLELQVKELYPRIQLRYSQTSQDKGTILEQEPAGGTIVKAGRRIRLVVSQGVIMDRVEDYVGRDLDEVRMDLQALFASAVQPLLSLKEPFMYEFSSEPPGTILQQNPLPGADISGPTALEFVVSRGPENTMIKIPDLVGLPVADALEQLRQNGVAFTFTIRNIRPGESPETIVYQNPTGQSVVESNVRLALVASTPLTLETGEVFDLFSYTLPENPYPLAVRLEAVLPSGERRRIASVDHPGGEFSVPYRLPVGSVLILSMVNREMHRETVQYPASDTMPYEQF</sequence>
<dbReference type="CDD" id="cd06577">
    <property type="entry name" value="PASTA_pknB"/>
    <property type="match status" value="2"/>
</dbReference>
<keyword evidence="1" id="KW-1133">Transmembrane helix</keyword>
<dbReference type="Proteomes" id="UP000595917">
    <property type="component" value="Chromosome"/>
</dbReference>
<feature type="domain" description="PASTA" evidence="2">
    <location>
        <begin position="191"/>
        <end position="268"/>
    </location>
</feature>
<dbReference type="AlphaFoldDB" id="A0A7T7XMB9"/>
<feature type="transmembrane region" description="Helical" evidence="1">
    <location>
        <begin position="20"/>
        <end position="46"/>
    </location>
</feature>
<dbReference type="EMBL" id="CP067089">
    <property type="protein sequence ID" value="QQO08936.1"/>
    <property type="molecule type" value="Genomic_DNA"/>
</dbReference>
<dbReference type="Gene3D" id="3.30.10.20">
    <property type="match status" value="3"/>
</dbReference>
<evidence type="ECO:0000313" key="4">
    <source>
        <dbReference type="Proteomes" id="UP000595917"/>
    </source>
</evidence>
<gene>
    <name evidence="3" type="ORF">JFL75_18700</name>
</gene>
<keyword evidence="1" id="KW-0472">Membrane</keyword>
<name>A0A7T7XMB9_9SPIR</name>
<evidence type="ECO:0000313" key="3">
    <source>
        <dbReference type="EMBL" id="QQO08936.1"/>
    </source>
</evidence>
<evidence type="ECO:0000259" key="2">
    <source>
        <dbReference type="PROSITE" id="PS51178"/>
    </source>
</evidence>
<dbReference type="KEGG" id="bhc:JFL75_18700"/>
<dbReference type="Pfam" id="PF03793">
    <property type="entry name" value="PASTA"/>
    <property type="match status" value="2"/>
</dbReference>
<reference evidence="3" key="1">
    <citation type="submission" date="2021-01" db="EMBL/GenBank/DDBJ databases">
        <title>Description of Breznakiella homolactica.</title>
        <authorList>
            <person name="Song Y."/>
            <person name="Brune A."/>
        </authorList>
    </citation>
    <scope>NUCLEOTIDE SEQUENCE</scope>
    <source>
        <strain evidence="3">RmG30</strain>
    </source>
</reference>
<dbReference type="PROSITE" id="PS51178">
    <property type="entry name" value="PASTA"/>
    <property type="match status" value="2"/>
</dbReference>
<evidence type="ECO:0000256" key="1">
    <source>
        <dbReference type="SAM" id="Phobius"/>
    </source>
</evidence>
<accession>A0A7T7XMB9</accession>
<organism evidence="3 4">
    <name type="scientific">Breznakiella homolactica</name>
    <dbReference type="NCBI Taxonomy" id="2798577"/>
    <lineage>
        <taxon>Bacteria</taxon>
        <taxon>Pseudomonadati</taxon>
        <taxon>Spirochaetota</taxon>
        <taxon>Spirochaetia</taxon>
        <taxon>Spirochaetales</taxon>
        <taxon>Breznakiellaceae</taxon>
        <taxon>Breznakiella</taxon>
    </lineage>
</organism>
<dbReference type="RefSeq" id="WP_215626242.1">
    <property type="nucleotide sequence ID" value="NZ_CP067089.2"/>
</dbReference>
<keyword evidence="1" id="KW-0812">Transmembrane</keyword>
<dbReference type="SMART" id="SM00740">
    <property type="entry name" value="PASTA"/>
    <property type="match status" value="3"/>
</dbReference>
<feature type="domain" description="PASTA" evidence="2">
    <location>
        <begin position="48"/>
        <end position="115"/>
    </location>
</feature>
<dbReference type="InterPro" id="IPR005543">
    <property type="entry name" value="PASTA_dom"/>
</dbReference>
<keyword evidence="4" id="KW-1185">Reference proteome</keyword>
<protein>
    <submittedName>
        <fullName evidence="3">PASTA domain-containing protein</fullName>
    </submittedName>
</protein>